<dbReference type="Proteomes" id="UP000558688">
    <property type="component" value="Unassembled WGS sequence"/>
</dbReference>
<evidence type="ECO:0000259" key="2">
    <source>
        <dbReference type="PROSITE" id="PS51459"/>
    </source>
</evidence>
<dbReference type="Pfam" id="PF02661">
    <property type="entry name" value="Fic"/>
    <property type="match status" value="1"/>
</dbReference>
<dbReference type="AlphaFoldDB" id="A0A8H5EF04"/>
<sequence>MATPTMGPYAFMRALTERTRVEPYNIIEVLSRMIYGSNMISVAGGSLPTTYRLCRVVFEETSQPPEEITQNDLEYEEIRNHLEFRCIPVSHGLILRCYRETLQHAQTAKYLIQKIFIDREAFSEATFKEAHRILTYKIDINQQTPWELYSGNYRTWSATYDTRFVDPVHITTAMLSMIDNLIVEMGSREVPYDGITIQQLSKEEVWERICYASKFCQHFINIRPFLDGNGRMYRLLLTTLLLRAGICPAVYGLHNMDRESHSRAEASCYRHDLQGLGEVVTETHHELALFILNHTYGQWKSTDAQMMIFLQATRRDGAMFPH</sequence>
<accession>A0A8H5EF04</accession>
<dbReference type="EMBL" id="JAAFOW010002048">
    <property type="protein sequence ID" value="KAF5258258.1"/>
    <property type="molecule type" value="Genomic_DNA"/>
</dbReference>
<keyword evidence="1" id="KW-0547">Nucleotide-binding</keyword>
<dbReference type="InterPro" id="IPR003812">
    <property type="entry name" value="Fido"/>
</dbReference>
<dbReference type="GO" id="GO:0005524">
    <property type="term" value="F:ATP binding"/>
    <property type="evidence" value="ECO:0007669"/>
    <property type="project" value="UniProtKB-KW"/>
</dbReference>
<evidence type="ECO:0000313" key="3">
    <source>
        <dbReference type="EMBL" id="KAF5258258.1"/>
    </source>
</evidence>
<comment type="caution">
    <text evidence="3">The sequence shown here is derived from an EMBL/GenBank/DDBJ whole genome shotgun (WGS) entry which is preliminary data.</text>
</comment>
<gene>
    <name evidence="3" type="ORF">FOXYS1_11176</name>
</gene>
<dbReference type="SUPFAM" id="SSF140931">
    <property type="entry name" value="Fic-like"/>
    <property type="match status" value="1"/>
</dbReference>
<organism evidence="3 4">
    <name type="scientific">Fusarium oxysporum</name>
    <name type="common">Fusarium vascular wilt</name>
    <dbReference type="NCBI Taxonomy" id="5507"/>
    <lineage>
        <taxon>Eukaryota</taxon>
        <taxon>Fungi</taxon>
        <taxon>Dikarya</taxon>
        <taxon>Ascomycota</taxon>
        <taxon>Pezizomycotina</taxon>
        <taxon>Sordariomycetes</taxon>
        <taxon>Hypocreomycetidae</taxon>
        <taxon>Hypocreales</taxon>
        <taxon>Nectriaceae</taxon>
        <taxon>Fusarium</taxon>
        <taxon>Fusarium oxysporum species complex</taxon>
    </lineage>
</organism>
<protein>
    <recommendedName>
        <fullName evidence="2">Fido domain-containing protein</fullName>
    </recommendedName>
</protein>
<dbReference type="InterPro" id="IPR040198">
    <property type="entry name" value="Fido_containing"/>
</dbReference>
<feature type="domain" description="Fido" evidence="2">
    <location>
        <begin position="122"/>
        <end position="282"/>
    </location>
</feature>
<dbReference type="PANTHER" id="PTHR13504">
    <property type="entry name" value="FIDO DOMAIN-CONTAINING PROTEIN DDB_G0283145"/>
    <property type="match status" value="1"/>
</dbReference>
<dbReference type="InterPro" id="IPR036597">
    <property type="entry name" value="Fido-like_dom_sf"/>
</dbReference>
<dbReference type="Gene3D" id="1.10.3290.10">
    <property type="entry name" value="Fido-like domain"/>
    <property type="match status" value="1"/>
</dbReference>
<evidence type="ECO:0000313" key="4">
    <source>
        <dbReference type="Proteomes" id="UP000558688"/>
    </source>
</evidence>
<dbReference type="PANTHER" id="PTHR13504:SF38">
    <property type="entry name" value="FIDO DOMAIN-CONTAINING PROTEIN"/>
    <property type="match status" value="1"/>
</dbReference>
<keyword evidence="1" id="KW-0067">ATP-binding</keyword>
<proteinExistence type="predicted"/>
<evidence type="ECO:0000256" key="1">
    <source>
        <dbReference type="PIRSR" id="PIRSR640198-2"/>
    </source>
</evidence>
<dbReference type="PROSITE" id="PS51459">
    <property type="entry name" value="FIDO"/>
    <property type="match status" value="1"/>
</dbReference>
<name>A0A8H5EF04_FUSOX</name>
<feature type="binding site" evidence="1">
    <location>
        <begin position="227"/>
        <end position="234"/>
    </location>
    <ligand>
        <name>ATP</name>
        <dbReference type="ChEBI" id="CHEBI:30616"/>
    </ligand>
</feature>
<reference evidence="3" key="1">
    <citation type="submission" date="2020-02" db="EMBL/GenBank/DDBJ databases">
        <title>Identification and distribution of gene clusters putatively required for synthesis of sphingolipid metabolism inhibitors in phylogenetically diverse species of the filamentous fungus Fusarium.</title>
        <authorList>
            <person name="Kim H.-S."/>
            <person name="Busman M."/>
            <person name="Brown D.W."/>
            <person name="Divon H."/>
            <person name="Uhlig S."/>
            <person name="Proctor R.H."/>
        </authorList>
    </citation>
    <scope>NUCLEOTIDE SEQUENCE [LARGE SCALE GENOMIC DNA]</scope>
    <source>
        <strain evidence="3">NRRL 39464</strain>
    </source>
</reference>